<keyword evidence="8" id="KW-0031">Aminopeptidase</keyword>
<accession>A0ABU1MYD4</accession>
<dbReference type="InterPro" id="IPR011042">
    <property type="entry name" value="6-blade_b-propeller_TolB-like"/>
</dbReference>
<keyword evidence="3" id="KW-0720">Serine protease</keyword>
<evidence type="ECO:0000256" key="6">
    <source>
        <dbReference type="SAM" id="SignalP"/>
    </source>
</evidence>
<comment type="caution">
    <text evidence="8">The sequence shown here is derived from an EMBL/GenBank/DDBJ whole genome shotgun (WGS) entry which is preliminary data.</text>
</comment>
<feature type="transmembrane region" description="Helical" evidence="5">
    <location>
        <begin position="964"/>
        <end position="992"/>
    </location>
</feature>
<dbReference type="Gene3D" id="3.40.50.1820">
    <property type="entry name" value="alpha/beta hydrolase"/>
    <property type="match status" value="1"/>
</dbReference>
<dbReference type="PANTHER" id="PTHR42776:SF13">
    <property type="entry name" value="DIPEPTIDYL-PEPTIDASE 5"/>
    <property type="match status" value="1"/>
</dbReference>
<keyword evidence="5" id="KW-1133">Transmembrane helix</keyword>
<organism evidence="8 9">
    <name type="scientific">Caulobacter rhizosphaerae</name>
    <dbReference type="NCBI Taxonomy" id="2010972"/>
    <lineage>
        <taxon>Bacteria</taxon>
        <taxon>Pseudomonadati</taxon>
        <taxon>Pseudomonadota</taxon>
        <taxon>Alphaproteobacteria</taxon>
        <taxon>Caulobacterales</taxon>
        <taxon>Caulobacteraceae</taxon>
        <taxon>Caulobacter</taxon>
    </lineage>
</organism>
<dbReference type="SUPFAM" id="SSF53474">
    <property type="entry name" value="alpha/beta-Hydrolases"/>
    <property type="match status" value="1"/>
</dbReference>
<feature type="domain" description="Peptidase S9 prolyl oligopeptidase catalytic" evidence="7">
    <location>
        <begin position="488"/>
        <end position="697"/>
    </location>
</feature>
<dbReference type="EMBL" id="JAVDRL010000005">
    <property type="protein sequence ID" value="MDR6531197.1"/>
    <property type="molecule type" value="Genomic_DNA"/>
</dbReference>
<keyword evidence="9" id="KW-1185">Reference proteome</keyword>
<evidence type="ECO:0000259" key="7">
    <source>
        <dbReference type="Pfam" id="PF00326"/>
    </source>
</evidence>
<evidence type="ECO:0000313" key="8">
    <source>
        <dbReference type="EMBL" id="MDR6531197.1"/>
    </source>
</evidence>
<sequence length="1076" mass="117575">MTKTLRTAASVLALSMGALSVAALAPAPAAFAEGRGFTAKDMVQLERISDPRVSPDGRFVVYSVRTMDYAANKASMSLWIADLKARMAPRRLAVSDGGASSPRWSPDGKALYFVSGRTGGLDQVYRTDAAGETSVQVTKAPFDVGAFKIAPDGKTIVIAQAVFPDCDTLECTKDRLAAKGGQKTTGVVYDKLFIRHWDTWADGTQNHLYALKLDEAGIATGAPVALMNGFNGDAPTKPFGGDEDFAITPDGKTVVFSAKLADREESWSTNYDLWRAPLDGSAKPENTTEANKAWDAQPSVSPDGKVQAWLAMKRPGFEADRFAIMVREGDKIRELSPAWDRSAQSIAWSADGKTIYTTAEDVGQTKLFAVDVKTGKVTALTGEGHVSGFSVGPQSIVYAQDNLKGPAQLYALSTIKKGEAPIKLTNNNAEALAGVAMGEPEQFSFPGWNGETVHGYLVKPANFDPAKKYPVAFLIHGGPQGSFGNLFHYRWNAQTYAGAGYAVVMIDFHGSTGYGQAFTDAISQHWGDRPLEDLQKGWAFATGKYGFLDKDRACALGGSYGGFMINWIASQWKEPWKCLVDHDGIFDSRFMGYSTEELWFSEWENGGPPYQAGTTYSKFNPADHVDQWSVPELVVQGGQDFRVPLEEGIGTFTALQRKGVPSKLLYFPNENHWVLKAQNSVQWHDEVLKWLDQWTKGEQTKQYAYKLQTSVPSVSLETEGAIMFQLFRAISNRITLQSRLGGRYAEARVLAAELDLDLTEIALRHGSQGYAEGGTTADNSQAEREEKFRRLTEGFNSPYPSEQIAAAVDLRKWMVRDYGLERLRWFVPQLRERYIHAIGPKAAKLEPIVFAPEDANRAELEAEALSLLERLKLLYTLSSEREVLTGRMRRWALGLLCWLFLALMITRLLPNISPPGAIRESVTVIANFSLIAFVGAAGAMVSVLRRTESAMASASSDIDPVRQVSALSQGLTAVFIAAFVGMSVSFVLVAFFASGLVREGAIVGSGAATLFPQIVPCRYDCPITLVNRGLMFPAAVDAAKMMVWAFIGGFSEQLVPDVLDRLTKAARQTKKPSEAA</sequence>
<gene>
    <name evidence="8" type="ORF">J2800_001939</name>
</gene>
<keyword evidence="8" id="KW-0645">Protease</keyword>
<protein>
    <submittedName>
        <fullName evidence="8">Dipeptidyl aminopeptidase/acylaminoacyl peptidase</fullName>
    </submittedName>
</protein>
<feature type="transmembrane region" description="Helical" evidence="5">
    <location>
        <begin position="891"/>
        <end position="910"/>
    </location>
</feature>
<dbReference type="Pfam" id="PF07676">
    <property type="entry name" value="PD40"/>
    <property type="match status" value="2"/>
</dbReference>
<dbReference type="Proteomes" id="UP001262754">
    <property type="component" value="Unassembled WGS sequence"/>
</dbReference>
<feature type="region of interest" description="Disordered" evidence="4">
    <location>
        <begin position="280"/>
        <end position="300"/>
    </location>
</feature>
<evidence type="ECO:0000256" key="1">
    <source>
        <dbReference type="ARBA" id="ARBA00022729"/>
    </source>
</evidence>
<keyword evidence="2" id="KW-0378">Hydrolase</keyword>
<dbReference type="PANTHER" id="PTHR42776">
    <property type="entry name" value="SERINE PEPTIDASE S9 FAMILY MEMBER"/>
    <property type="match status" value="1"/>
</dbReference>
<keyword evidence="5" id="KW-0812">Transmembrane</keyword>
<reference evidence="8 9" key="1">
    <citation type="submission" date="2023-07" db="EMBL/GenBank/DDBJ databases">
        <title>Sorghum-associated microbial communities from plants grown in Nebraska, USA.</title>
        <authorList>
            <person name="Schachtman D."/>
        </authorList>
    </citation>
    <scope>NUCLEOTIDE SEQUENCE [LARGE SCALE GENOMIC DNA]</scope>
    <source>
        <strain evidence="8 9">DS2154</strain>
    </source>
</reference>
<dbReference type="InterPro" id="IPR029058">
    <property type="entry name" value="AB_hydrolase_fold"/>
</dbReference>
<evidence type="ECO:0000313" key="9">
    <source>
        <dbReference type="Proteomes" id="UP001262754"/>
    </source>
</evidence>
<dbReference type="GO" id="GO:0004177">
    <property type="term" value="F:aminopeptidase activity"/>
    <property type="evidence" value="ECO:0007669"/>
    <property type="project" value="UniProtKB-KW"/>
</dbReference>
<keyword evidence="1 6" id="KW-0732">Signal</keyword>
<evidence type="ECO:0000256" key="4">
    <source>
        <dbReference type="SAM" id="MobiDB-lite"/>
    </source>
</evidence>
<evidence type="ECO:0000256" key="3">
    <source>
        <dbReference type="ARBA" id="ARBA00022825"/>
    </source>
</evidence>
<dbReference type="InterPro" id="IPR001375">
    <property type="entry name" value="Peptidase_S9_cat"/>
</dbReference>
<evidence type="ECO:0000256" key="2">
    <source>
        <dbReference type="ARBA" id="ARBA00022801"/>
    </source>
</evidence>
<feature type="signal peptide" evidence="6">
    <location>
        <begin position="1"/>
        <end position="32"/>
    </location>
</feature>
<dbReference type="Pfam" id="PF00326">
    <property type="entry name" value="Peptidase_S9"/>
    <property type="match status" value="1"/>
</dbReference>
<dbReference type="Gene3D" id="2.120.10.30">
    <property type="entry name" value="TolB, C-terminal domain"/>
    <property type="match status" value="2"/>
</dbReference>
<dbReference type="SUPFAM" id="SSF82171">
    <property type="entry name" value="DPP6 N-terminal domain-like"/>
    <property type="match status" value="1"/>
</dbReference>
<evidence type="ECO:0000256" key="5">
    <source>
        <dbReference type="SAM" id="Phobius"/>
    </source>
</evidence>
<feature type="chain" id="PRO_5045999651" evidence="6">
    <location>
        <begin position="33"/>
        <end position="1076"/>
    </location>
</feature>
<dbReference type="InterPro" id="IPR011659">
    <property type="entry name" value="WD40"/>
</dbReference>
<feature type="transmembrane region" description="Helical" evidence="5">
    <location>
        <begin position="922"/>
        <end position="944"/>
    </location>
</feature>
<keyword evidence="5" id="KW-0472">Membrane</keyword>
<proteinExistence type="predicted"/>
<name>A0ABU1MYD4_9CAUL</name>